<comment type="caution">
    <text evidence="2">The sequence shown here is derived from an EMBL/GenBank/DDBJ whole genome shotgun (WGS) entry which is preliminary data.</text>
</comment>
<dbReference type="AlphaFoldDB" id="A0A4R1PX41"/>
<evidence type="ECO:0000313" key="3">
    <source>
        <dbReference type="Proteomes" id="UP000295063"/>
    </source>
</evidence>
<dbReference type="SUPFAM" id="SSF55486">
    <property type="entry name" value="Metalloproteases ('zincins'), catalytic domain"/>
    <property type="match status" value="1"/>
</dbReference>
<gene>
    <name evidence="2" type="ORF">EV210_111104</name>
</gene>
<dbReference type="GO" id="GO:0008237">
    <property type="term" value="F:metallopeptidase activity"/>
    <property type="evidence" value="ECO:0007669"/>
    <property type="project" value="InterPro"/>
</dbReference>
<keyword evidence="3" id="KW-1185">Reference proteome</keyword>
<dbReference type="Gene3D" id="3.40.390.10">
    <property type="entry name" value="Collagenase (Catalytic Domain)"/>
    <property type="match status" value="1"/>
</dbReference>
<dbReference type="OrthoDB" id="9765386at2"/>
<feature type="domain" description="Phage head morphogenesis" evidence="1">
    <location>
        <begin position="198"/>
        <end position="303"/>
    </location>
</feature>
<proteinExistence type="predicted"/>
<protein>
    <submittedName>
        <fullName evidence="2">SPP1 gp7 family putative phage head morphogenesis protein</fullName>
    </submittedName>
</protein>
<dbReference type="EMBL" id="SLUI01000011">
    <property type="protein sequence ID" value="TCL35638.1"/>
    <property type="molecule type" value="Genomic_DNA"/>
</dbReference>
<dbReference type="RefSeq" id="WP_132082379.1">
    <property type="nucleotide sequence ID" value="NZ_SLUI01000011.1"/>
</dbReference>
<evidence type="ECO:0000259" key="1">
    <source>
        <dbReference type="Pfam" id="PF04233"/>
    </source>
</evidence>
<dbReference type="NCBIfam" id="TIGR01641">
    <property type="entry name" value="phageSPP1_gp7"/>
    <property type="match status" value="1"/>
</dbReference>
<dbReference type="InterPro" id="IPR024079">
    <property type="entry name" value="MetalloPept_cat_dom_sf"/>
</dbReference>
<dbReference type="Pfam" id="PF04233">
    <property type="entry name" value="Phage_Mu_F"/>
    <property type="match status" value="1"/>
</dbReference>
<reference evidence="2 3" key="1">
    <citation type="submission" date="2019-03" db="EMBL/GenBank/DDBJ databases">
        <title>Genomic Encyclopedia of Type Strains, Phase IV (KMG-IV): sequencing the most valuable type-strain genomes for metagenomic binning, comparative biology and taxonomic classification.</title>
        <authorList>
            <person name="Goeker M."/>
        </authorList>
    </citation>
    <scope>NUCLEOTIDE SEQUENCE [LARGE SCALE GENOMIC DNA]</scope>
    <source>
        <strain evidence="2 3">DSM 15969</strain>
    </source>
</reference>
<organism evidence="2 3">
    <name type="scientific">Anaerospora hongkongensis</name>
    <dbReference type="NCBI Taxonomy" id="244830"/>
    <lineage>
        <taxon>Bacteria</taxon>
        <taxon>Bacillati</taxon>
        <taxon>Bacillota</taxon>
        <taxon>Negativicutes</taxon>
        <taxon>Selenomonadales</taxon>
        <taxon>Sporomusaceae</taxon>
        <taxon>Anaerospora</taxon>
    </lineage>
</organism>
<evidence type="ECO:0000313" key="2">
    <source>
        <dbReference type="EMBL" id="TCL35638.1"/>
    </source>
</evidence>
<name>A0A4R1PX41_9FIRM</name>
<dbReference type="InterPro" id="IPR006528">
    <property type="entry name" value="Phage_head_morphogenesis_dom"/>
</dbReference>
<accession>A0A4R1PX41</accession>
<sequence length="616" mass="71026">MRHRDYWRKRFEQLEEAQLRKGLAYYDELERQYRLAAKSLEDQIAGWYGRFAQNNQISFAEAKRLLNSSELKEFKWTVQEYIKYGKENAVNGQWIKQLENASARVHITRLEALKLQMQQQVEILYGNQVDGLERTMRTIYSDGYYHTAYEIQRGFNVGYDLQKFSSRQLTALISNPWTADGKNFTNRCWTAKDQLVNTLHTELTQTIIRGDPPDKLIKAIAQKFETTKNNAGRLVMTESAFFASAAQRDCFNDLDVERYEIVATLDGHTSVLCRSLDGKIFEMKEYQVGITAPPFHCWCRTVTVPYFTDSTGFRAARNAEGKTYYVPDSMKYEDWKKTFVDGGSKDGLKEIAKTDIVKASFTPAKTIQEANQYATETLGIPYADYKGLHVDVANGWNEGLAANFAKFPELKDQFGFVGESHARNSTMKPIVRQYYLEQMIKHNPNASLERIERHVDNEIEKIMNKLKVPSNSYASSWAPQQEPFRRFAGITFNSIQGNDITKLLESLKADVAGKFHPIGCDTVKSVLDHEMGHQLDKMLKLSSKENIQKLFDARTNDQITEELSKYAWKNNNPNRYSEFIAEAWAEYCNNQNPRPIAKEIGETIEREYAAWKKTNS</sequence>
<dbReference type="Proteomes" id="UP000295063">
    <property type="component" value="Unassembled WGS sequence"/>
</dbReference>